<dbReference type="OrthoDB" id="9785707at2"/>
<comment type="caution">
    <text evidence="4">The sequence shown here is derived from an EMBL/GenBank/DDBJ whole genome shotgun (WGS) entry which is preliminary data.</text>
</comment>
<sequence length="370" mass="39933">MSELSLTACHVGFSLIPGIGRVRLSLLENHFGDLATAWRAEASELAKSGIDSGTLKAISYWRPRIDPERELEKAAKSGVKVLTLADKVYPSRLKEIYDYPPVLYVKGNLLSEDELSIAVVGTRKPTVYGRQVTEELVTELSRNRITIASGLARGIDTIAHQTALKNGGRTIAVMGCGVNVIYPAENAALAKQILENGALISECAIDAGPRPENFPRRNRILSGLTLGTLVTEAGNGSGALITADYALEQDREVFAVPGSILSPQSTGTNRLIQQGAKLVRNAADIMEELNVRAVAGQLEFKEVLPENDTEKQLLKYLGVEPVHIDEVCRASGLPTPLVSSTLAMMELKGMVKQLGGMNYALARQIKETLS</sequence>
<dbReference type="Pfam" id="PF17782">
    <property type="entry name" value="WHD_DprA"/>
    <property type="match status" value="1"/>
</dbReference>
<dbReference type="PANTHER" id="PTHR43022:SF1">
    <property type="entry name" value="PROTEIN SMF"/>
    <property type="match status" value="1"/>
</dbReference>
<dbReference type="AlphaFoldDB" id="A0A2P5P9Q7"/>
<dbReference type="RefSeq" id="WP_102330517.1">
    <property type="nucleotide sequence ID" value="NZ_CP058566.2"/>
</dbReference>
<name>A0A2P5P9Q7_9CHLR</name>
<dbReference type="GO" id="GO:0009294">
    <property type="term" value="P:DNA-mediated transformation"/>
    <property type="evidence" value="ECO:0007669"/>
    <property type="project" value="InterPro"/>
</dbReference>
<evidence type="ECO:0000256" key="1">
    <source>
        <dbReference type="ARBA" id="ARBA00006525"/>
    </source>
</evidence>
<evidence type="ECO:0000259" key="2">
    <source>
        <dbReference type="Pfam" id="PF02481"/>
    </source>
</evidence>
<accession>A0A2P5P9Q7</accession>
<protein>
    <submittedName>
        <fullName evidence="4">DNA-protecting protein DprA</fullName>
    </submittedName>
</protein>
<gene>
    <name evidence="4" type="primary">dprA</name>
    <name evidence="4" type="ORF">JP09_004025</name>
</gene>
<evidence type="ECO:0000313" key="5">
    <source>
        <dbReference type="Proteomes" id="UP000235653"/>
    </source>
</evidence>
<dbReference type="InterPro" id="IPR036388">
    <property type="entry name" value="WH-like_DNA-bd_sf"/>
</dbReference>
<dbReference type="Pfam" id="PF02481">
    <property type="entry name" value="DNA_processg_A"/>
    <property type="match status" value="1"/>
</dbReference>
<feature type="domain" description="DprA winged helix" evidence="3">
    <location>
        <begin position="306"/>
        <end position="356"/>
    </location>
</feature>
<proteinExistence type="inferred from homology"/>
<dbReference type="InterPro" id="IPR041614">
    <property type="entry name" value="DprA_WH"/>
</dbReference>
<reference evidence="4 5" key="1">
    <citation type="journal article" date="2017" name="ISME J.">
        <title>Grape pomace compost harbors organohalide-respiring Dehalogenimonas species with novel reductive dehalogenase genes.</title>
        <authorList>
            <person name="Yang Y."/>
            <person name="Higgins S.A."/>
            <person name="Yan J."/>
            <person name="Simsir B."/>
            <person name="Chourey K."/>
            <person name="Iyer R."/>
            <person name="Hettich R.L."/>
            <person name="Baldwin B."/>
            <person name="Ogles D.M."/>
            <person name="Loffler F.E."/>
        </authorList>
    </citation>
    <scope>NUCLEOTIDE SEQUENCE [LARGE SCALE GENOMIC DNA]</scope>
    <source>
        <strain evidence="4 5">GP</strain>
    </source>
</reference>
<keyword evidence="5" id="KW-1185">Reference proteome</keyword>
<dbReference type="Proteomes" id="UP000235653">
    <property type="component" value="Unassembled WGS sequence"/>
</dbReference>
<evidence type="ECO:0000259" key="3">
    <source>
        <dbReference type="Pfam" id="PF17782"/>
    </source>
</evidence>
<dbReference type="Gene3D" id="1.10.10.10">
    <property type="entry name" value="Winged helix-like DNA-binding domain superfamily/Winged helix DNA-binding domain"/>
    <property type="match status" value="1"/>
</dbReference>
<dbReference type="InterPro" id="IPR003488">
    <property type="entry name" value="DprA"/>
</dbReference>
<feature type="domain" description="Smf/DprA SLOG" evidence="2">
    <location>
        <begin position="80"/>
        <end position="289"/>
    </location>
</feature>
<organism evidence="4 5">
    <name type="scientific">Dehalogenimonas etheniformans</name>
    <dbReference type="NCBI Taxonomy" id="1536648"/>
    <lineage>
        <taxon>Bacteria</taxon>
        <taxon>Bacillati</taxon>
        <taxon>Chloroflexota</taxon>
        <taxon>Dehalococcoidia</taxon>
        <taxon>Dehalococcoidales</taxon>
        <taxon>Dehalococcoidaceae</taxon>
        <taxon>Dehalogenimonas</taxon>
    </lineage>
</organism>
<dbReference type="NCBIfam" id="TIGR00732">
    <property type="entry name" value="dprA"/>
    <property type="match status" value="1"/>
</dbReference>
<dbReference type="InterPro" id="IPR057666">
    <property type="entry name" value="DrpA_SLOG"/>
</dbReference>
<dbReference type="Gene3D" id="3.40.50.450">
    <property type="match status" value="1"/>
</dbReference>
<evidence type="ECO:0000313" key="4">
    <source>
        <dbReference type="EMBL" id="PPD59032.1"/>
    </source>
</evidence>
<dbReference type="EMBL" id="JQAN02000006">
    <property type="protein sequence ID" value="PPD59032.1"/>
    <property type="molecule type" value="Genomic_DNA"/>
</dbReference>
<dbReference type="SUPFAM" id="SSF102405">
    <property type="entry name" value="MCP/YpsA-like"/>
    <property type="match status" value="1"/>
</dbReference>
<comment type="similarity">
    <text evidence="1">Belongs to the DprA/Smf family.</text>
</comment>
<dbReference type="PANTHER" id="PTHR43022">
    <property type="entry name" value="PROTEIN SMF"/>
    <property type="match status" value="1"/>
</dbReference>